<dbReference type="GO" id="GO:0005886">
    <property type="term" value="C:plasma membrane"/>
    <property type="evidence" value="ECO:0007669"/>
    <property type="project" value="TreeGrafter"/>
</dbReference>
<feature type="region of interest" description="Disordered" evidence="6">
    <location>
        <begin position="171"/>
        <end position="197"/>
    </location>
</feature>
<comment type="caution">
    <text evidence="9">The sequence shown here is derived from an EMBL/GenBank/DDBJ whole genome shotgun (WGS) entry which is preliminary data.</text>
</comment>
<feature type="transmembrane region" description="Helical" evidence="7">
    <location>
        <begin position="474"/>
        <end position="494"/>
    </location>
</feature>
<dbReference type="InterPro" id="IPR006685">
    <property type="entry name" value="MscS_channel_2nd"/>
</dbReference>
<keyword evidence="10" id="KW-1185">Reference proteome</keyword>
<evidence type="ECO:0000256" key="3">
    <source>
        <dbReference type="ARBA" id="ARBA00022692"/>
    </source>
</evidence>
<dbReference type="EMBL" id="JAAAXW010000006">
    <property type="protein sequence ID" value="KAF9551195.1"/>
    <property type="molecule type" value="Genomic_DNA"/>
</dbReference>
<keyword evidence="5 7" id="KW-0472">Membrane</keyword>
<feature type="compositionally biased region" description="Low complexity" evidence="6">
    <location>
        <begin position="178"/>
        <end position="197"/>
    </location>
</feature>
<feature type="region of interest" description="Disordered" evidence="6">
    <location>
        <begin position="132"/>
        <end position="151"/>
    </location>
</feature>
<dbReference type="InterPro" id="IPR023408">
    <property type="entry name" value="MscS_beta-dom_sf"/>
</dbReference>
<sequence>MKETGGSPDPRTRVSSSYTPVAQQNTTTPPGTDYTPPISSAYPKDPTETTTTPDTGNSMELEHHQHHGQPDPRNHSPHHHHHNHRNTTINSSNASSQSRAIRQSLIHSDASLSTTIATTTASTSTLLIPTDVSTTSTSTSHTDHTFSSPSLLQSANTETIPHSQLALNTSLSQTLHQPASSHSTSSINNNPPISASIQTTATTPSVEVVMKSAELESPNIMLRHRRSTRSTHSTHSTSHASTSTTRSPADSLRRFPITEETDTESTGDGTIAPHSLQRKPSFSSTREHVPSGIKTEQLGSSFKMRVDEASPVSFLGSKSVLADGQETGRSDKDDTNSNIDNKDDDDFFDWEEDKIYEVQQGKEARSSTDKPRMLQDDVCCRPLHCRFHPWILKLIKHTFLLTFLLIPKFILHHVHSRHHETIVLIEDGRPYTAVVVGNHIGYFVMQLLIMALFKIIHKFGSVKVKITLETHDGLVPHIARSCWLFSLIVFWVVFVHSPTCIKAKSRLGLADTLPDGVDMHCRRWIFWWVYRCLWGIQAMNMLYIVKRYTMQILSDRFEQDNSKFVELNFQGHVLDGLQKIKQPRASRLSSLHAHQYHQSQYHHTYRWAEKSTSWLATTYQGARSPGASRPNSPKDDKPSTASIVADLATGGTAGGRNAKQNSTWQLLKRSIARRTRIGRPNMSGTAASIIGSIADGDKDHELEPQEFFRMSKKRKSKLIHSLRNKPIENPNKKAKDLWARICPSHRNHLERIDLEQQFKKEIMDRVWKLFDPSGGDIVTRAMFKQTIVDMVNLRKSFTSTHKTFENAMAKLDMLFNCIVLLFVIVAFLIAYDIAVQQFAVGVSSLVVGCAFVTGTSAKNAFESMVFIFVMRPFDVGDRIELDGAYFTIITIHILSTELKRGDGMHVFSPNYVLATRNINNLSRSSDHVENIWMDIPLFSTARTIQKLKQKIQTYVEGEAVSDFHKIDVILNATNNHTKDGTSKACLQVLCRVFHRSRWVDSEFGARKLKSILFLRAALSELEQEDLKDLIAVRRAMGYGNHGGDGGLQERGQQQQGQGGSATVVNEAGMPVGYVGTSGNVYDLTGPGVGAGVGAGVGVGTGQAQLRTTESGPAVGARSQNELGAVYLACDVAETLQRSSVTNALQQNGVSMSTQQEHHGTNNNHSTYDPRQQHQQDECMSGSHSGTRTLPESPSSLHSQQQQHQRYPNYNLDSRHILVPETIQLSTNGANFQPYPNGFQFQR</sequence>
<evidence type="ECO:0000259" key="8">
    <source>
        <dbReference type="Pfam" id="PF00924"/>
    </source>
</evidence>
<feature type="compositionally biased region" description="Basic residues" evidence="6">
    <location>
        <begin position="75"/>
        <end position="85"/>
    </location>
</feature>
<feature type="compositionally biased region" description="Low complexity" evidence="6">
    <location>
        <begin position="230"/>
        <end position="247"/>
    </location>
</feature>
<organism evidence="9 10">
    <name type="scientific">Mortierella hygrophila</name>
    <dbReference type="NCBI Taxonomy" id="979708"/>
    <lineage>
        <taxon>Eukaryota</taxon>
        <taxon>Fungi</taxon>
        <taxon>Fungi incertae sedis</taxon>
        <taxon>Mucoromycota</taxon>
        <taxon>Mortierellomycotina</taxon>
        <taxon>Mortierellomycetes</taxon>
        <taxon>Mortierellales</taxon>
        <taxon>Mortierellaceae</taxon>
        <taxon>Mortierella</taxon>
    </lineage>
</organism>
<dbReference type="GO" id="GO:0008381">
    <property type="term" value="F:mechanosensitive monoatomic ion channel activity"/>
    <property type="evidence" value="ECO:0007669"/>
    <property type="project" value="TreeGrafter"/>
</dbReference>
<evidence type="ECO:0000256" key="2">
    <source>
        <dbReference type="ARBA" id="ARBA00008017"/>
    </source>
</evidence>
<evidence type="ECO:0000256" key="1">
    <source>
        <dbReference type="ARBA" id="ARBA00004141"/>
    </source>
</evidence>
<feature type="compositionally biased region" description="Polar residues" evidence="6">
    <location>
        <begin position="1149"/>
        <end position="1169"/>
    </location>
</feature>
<feature type="region of interest" description="Disordered" evidence="6">
    <location>
        <begin position="213"/>
        <end position="296"/>
    </location>
</feature>
<feature type="region of interest" description="Disordered" evidence="6">
    <location>
        <begin position="1149"/>
        <end position="1205"/>
    </location>
</feature>
<evidence type="ECO:0000313" key="9">
    <source>
        <dbReference type="EMBL" id="KAF9551195.1"/>
    </source>
</evidence>
<feature type="compositionally biased region" description="Basic and acidic residues" evidence="6">
    <location>
        <begin position="326"/>
        <end position="335"/>
    </location>
</feature>
<gene>
    <name evidence="9" type="ORF">EC957_010081</name>
</gene>
<reference evidence="9" key="1">
    <citation type="journal article" date="2020" name="Fungal Divers.">
        <title>Resolving the Mortierellaceae phylogeny through synthesis of multi-gene phylogenetics and phylogenomics.</title>
        <authorList>
            <person name="Vandepol N."/>
            <person name="Liber J."/>
            <person name="Desiro A."/>
            <person name="Na H."/>
            <person name="Kennedy M."/>
            <person name="Barry K."/>
            <person name="Grigoriev I.V."/>
            <person name="Miller A.N."/>
            <person name="O'Donnell K."/>
            <person name="Stajich J.E."/>
            <person name="Bonito G."/>
        </authorList>
    </citation>
    <scope>NUCLEOTIDE SEQUENCE</scope>
    <source>
        <strain evidence="9">NRRL 2591</strain>
    </source>
</reference>
<evidence type="ECO:0000256" key="5">
    <source>
        <dbReference type="ARBA" id="ARBA00023136"/>
    </source>
</evidence>
<feature type="region of interest" description="Disordered" evidence="6">
    <location>
        <begin position="319"/>
        <end position="343"/>
    </location>
</feature>
<dbReference type="InterPro" id="IPR016688">
    <property type="entry name" value="MscS-like_plants/fungi"/>
</dbReference>
<dbReference type="Proteomes" id="UP000723463">
    <property type="component" value="Unassembled WGS sequence"/>
</dbReference>
<keyword evidence="4 7" id="KW-1133">Transmembrane helix</keyword>
<feature type="region of interest" description="Disordered" evidence="6">
    <location>
        <begin position="620"/>
        <end position="640"/>
    </location>
</feature>
<evidence type="ECO:0000256" key="7">
    <source>
        <dbReference type="SAM" id="Phobius"/>
    </source>
</evidence>
<dbReference type="SUPFAM" id="SSF50182">
    <property type="entry name" value="Sm-like ribonucleoproteins"/>
    <property type="match status" value="1"/>
</dbReference>
<comment type="similarity">
    <text evidence="2">Belongs to the MscS (TC 1.A.23) family.</text>
</comment>
<dbReference type="GO" id="GO:0006820">
    <property type="term" value="P:monoatomic anion transport"/>
    <property type="evidence" value="ECO:0007669"/>
    <property type="project" value="TreeGrafter"/>
</dbReference>
<feature type="compositionally biased region" description="Low complexity" evidence="6">
    <location>
        <begin position="132"/>
        <end position="150"/>
    </location>
</feature>
<feature type="transmembrane region" description="Helical" evidence="7">
    <location>
        <begin position="813"/>
        <end position="831"/>
    </location>
</feature>
<keyword evidence="3 7" id="KW-0812">Transmembrane</keyword>
<accession>A0A9P6FH60</accession>
<comment type="subcellular location">
    <subcellularLocation>
        <location evidence="1">Membrane</location>
        <topology evidence="1">Multi-pass membrane protein</topology>
    </subcellularLocation>
</comment>
<evidence type="ECO:0000256" key="4">
    <source>
        <dbReference type="ARBA" id="ARBA00022989"/>
    </source>
</evidence>
<protein>
    <recommendedName>
        <fullName evidence="8">Mechanosensitive ion channel MscS domain-containing protein</fullName>
    </recommendedName>
</protein>
<feature type="compositionally biased region" description="Basic and acidic residues" evidence="6">
    <location>
        <begin position="60"/>
        <end position="74"/>
    </location>
</feature>
<proteinExistence type="inferred from homology"/>
<name>A0A9P6FH60_9FUNG</name>
<feature type="transmembrane region" description="Helical" evidence="7">
    <location>
        <begin position="525"/>
        <end position="545"/>
    </location>
</feature>
<dbReference type="AlphaFoldDB" id="A0A9P6FH60"/>
<dbReference type="Pfam" id="PF00924">
    <property type="entry name" value="MS_channel_2nd"/>
    <property type="match status" value="1"/>
</dbReference>
<dbReference type="InterPro" id="IPR010920">
    <property type="entry name" value="LSM_dom_sf"/>
</dbReference>
<feature type="region of interest" description="Disordered" evidence="6">
    <location>
        <begin position="1"/>
        <end position="100"/>
    </location>
</feature>
<feature type="transmembrane region" description="Helical" evidence="7">
    <location>
        <begin position="431"/>
        <end position="453"/>
    </location>
</feature>
<feature type="region of interest" description="Disordered" evidence="6">
    <location>
        <begin position="1041"/>
        <end position="1061"/>
    </location>
</feature>
<dbReference type="PANTHER" id="PTHR31618">
    <property type="entry name" value="MECHANOSENSITIVE ION CHANNEL PROTEIN 5"/>
    <property type="match status" value="1"/>
</dbReference>
<dbReference type="Gene3D" id="2.30.30.60">
    <property type="match status" value="1"/>
</dbReference>
<dbReference type="PANTHER" id="PTHR31618:SF1">
    <property type="entry name" value="EF-HAND DOMAIN-CONTAINING PROTEIN"/>
    <property type="match status" value="1"/>
</dbReference>
<feature type="compositionally biased region" description="Polar residues" evidence="6">
    <location>
        <begin position="13"/>
        <end position="25"/>
    </location>
</feature>
<evidence type="ECO:0000256" key="6">
    <source>
        <dbReference type="SAM" id="MobiDB-lite"/>
    </source>
</evidence>
<feature type="compositionally biased region" description="Low complexity" evidence="6">
    <location>
        <begin position="1189"/>
        <end position="1204"/>
    </location>
</feature>
<feature type="compositionally biased region" description="Low complexity" evidence="6">
    <location>
        <begin position="26"/>
        <end position="37"/>
    </location>
</feature>
<evidence type="ECO:0000313" key="10">
    <source>
        <dbReference type="Proteomes" id="UP000723463"/>
    </source>
</evidence>
<feature type="domain" description="Mechanosensitive ion channel MscS" evidence="8">
    <location>
        <begin position="864"/>
        <end position="923"/>
    </location>
</feature>